<evidence type="ECO:0000313" key="2">
    <source>
        <dbReference type="EMBL" id="CAL4129491.1"/>
    </source>
</evidence>
<dbReference type="Pfam" id="PF08170">
    <property type="entry name" value="POPLD"/>
    <property type="match status" value="1"/>
</dbReference>
<organism evidence="2 3">
    <name type="scientific">Meganyctiphanes norvegica</name>
    <name type="common">Northern krill</name>
    <name type="synonym">Thysanopoda norvegica</name>
    <dbReference type="NCBI Taxonomy" id="48144"/>
    <lineage>
        <taxon>Eukaryota</taxon>
        <taxon>Metazoa</taxon>
        <taxon>Ecdysozoa</taxon>
        <taxon>Arthropoda</taxon>
        <taxon>Crustacea</taxon>
        <taxon>Multicrustacea</taxon>
        <taxon>Malacostraca</taxon>
        <taxon>Eumalacostraca</taxon>
        <taxon>Eucarida</taxon>
        <taxon>Euphausiacea</taxon>
        <taxon>Euphausiidae</taxon>
        <taxon>Meganyctiphanes</taxon>
    </lineage>
</organism>
<gene>
    <name evidence="2" type="ORF">MNOR_LOCUS26309</name>
</gene>
<dbReference type="GO" id="GO:0005655">
    <property type="term" value="C:nucleolar ribonuclease P complex"/>
    <property type="evidence" value="ECO:0007669"/>
    <property type="project" value="InterPro"/>
</dbReference>
<feature type="domain" description="POPLD" evidence="1">
    <location>
        <begin position="78"/>
        <end position="168"/>
    </location>
</feature>
<dbReference type="AlphaFoldDB" id="A0AAV2RNX8"/>
<name>A0AAV2RNX8_MEGNR</name>
<sequence length="207" mass="23609">ENMEELPVQTWSIKSPIFEACYRDAVTVTKLPDAEINKQRSKLLVPGSKLPETPNEAKLPLLMMIAPSTGNGATGVQYDVIVPCGWGMSVWMSLVYNCCATGGQEQEFSLHLEANTRLPPNLQPDMDAYQDYAKQQIQEREDEFFRRPPNCRINLIKLGTQFPFWPPWKKLIKAWSPMGVQDYFILRDMKILTSLAQLIGNTCKQNR</sequence>
<feature type="non-terminal residue" evidence="2">
    <location>
        <position position="1"/>
    </location>
</feature>
<dbReference type="GO" id="GO:0000172">
    <property type="term" value="C:ribonuclease MRP complex"/>
    <property type="evidence" value="ECO:0007669"/>
    <property type="project" value="InterPro"/>
</dbReference>
<dbReference type="InterPro" id="IPR012590">
    <property type="entry name" value="POPLD_dom"/>
</dbReference>
<accession>A0AAV2RNX8</accession>
<protein>
    <recommendedName>
        <fullName evidence="1">POPLD domain-containing protein</fullName>
    </recommendedName>
</protein>
<feature type="non-terminal residue" evidence="2">
    <location>
        <position position="207"/>
    </location>
</feature>
<proteinExistence type="predicted"/>
<evidence type="ECO:0000313" key="3">
    <source>
        <dbReference type="Proteomes" id="UP001497623"/>
    </source>
</evidence>
<dbReference type="PANTHER" id="PTHR22731">
    <property type="entry name" value="RIBONUCLEASES P/MRP PROTEIN SUBUNIT POP1"/>
    <property type="match status" value="1"/>
</dbReference>
<keyword evidence="3" id="KW-1185">Reference proteome</keyword>
<dbReference type="InterPro" id="IPR039182">
    <property type="entry name" value="Pop1"/>
</dbReference>
<comment type="caution">
    <text evidence="2">The sequence shown here is derived from an EMBL/GenBank/DDBJ whole genome shotgun (WGS) entry which is preliminary data.</text>
</comment>
<reference evidence="2 3" key="1">
    <citation type="submission" date="2024-05" db="EMBL/GenBank/DDBJ databases">
        <authorList>
            <person name="Wallberg A."/>
        </authorList>
    </citation>
    <scope>NUCLEOTIDE SEQUENCE [LARGE SCALE GENOMIC DNA]</scope>
</reference>
<dbReference type="EMBL" id="CAXKWB010026100">
    <property type="protein sequence ID" value="CAL4129491.1"/>
    <property type="molecule type" value="Genomic_DNA"/>
</dbReference>
<dbReference type="Proteomes" id="UP001497623">
    <property type="component" value="Unassembled WGS sequence"/>
</dbReference>
<dbReference type="PANTHER" id="PTHR22731:SF3">
    <property type="entry name" value="RIBONUCLEASES P_MRP PROTEIN SUBUNIT POP1"/>
    <property type="match status" value="1"/>
</dbReference>
<dbReference type="GO" id="GO:0001682">
    <property type="term" value="P:tRNA 5'-leader removal"/>
    <property type="evidence" value="ECO:0007669"/>
    <property type="project" value="InterPro"/>
</dbReference>
<evidence type="ECO:0000259" key="1">
    <source>
        <dbReference type="Pfam" id="PF08170"/>
    </source>
</evidence>